<gene>
    <name evidence="3" type="ORF">LPB072_00375</name>
    <name evidence="4" type="ORF">LPB72_22650</name>
</gene>
<dbReference type="AlphaFoldDB" id="A0A167GFH6"/>
<dbReference type="Gene3D" id="3.90.1170.50">
    <property type="entry name" value="Aldehyde oxidase/xanthine dehydrogenase, a/b hammerhead"/>
    <property type="match status" value="1"/>
</dbReference>
<dbReference type="Proteomes" id="UP000185680">
    <property type="component" value="Chromosome"/>
</dbReference>
<dbReference type="GO" id="GO:0016491">
    <property type="term" value="F:oxidoreductase activity"/>
    <property type="evidence" value="ECO:0007669"/>
    <property type="project" value="InterPro"/>
</dbReference>
<dbReference type="PIRSF" id="PIRSF036389">
    <property type="entry name" value="IOR_B"/>
    <property type="match status" value="1"/>
</dbReference>
<keyword evidence="1" id="KW-1133">Transmembrane helix</keyword>
<dbReference type="Pfam" id="PF20256">
    <property type="entry name" value="MoCoBD_2"/>
    <property type="match status" value="1"/>
</dbReference>
<dbReference type="InterPro" id="IPR012368">
    <property type="entry name" value="OxRdtase_Mopterin-bd_su_IorB"/>
</dbReference>
<evidence type="ECO:0000313" key="4">
    <source>
        <dbReference type="EMBL" id="OAD39383.1"/>
    </source>
</evidence>
<dbReference type="Gene3D" id="3.30.365.10">
    <property type="entry name" value="Aldehyde oxidase/xanthine dehydrogenase, molybdopterin binding domain"/>
    <property type="match status" value="4"/>
</dbReference>
<dbReference type="Proteomes" id="UP000185657">
    <property type="component" value="Unassembled WGS sequence"/>
</dbReference>
<evidence type="ECO:0000313" key="6">
    <source>
        <dbReference type="Proteomes" id="UP000185680"/>
    </source>
</evidence>
<keyword evidence="1" id="KW-0472">Membrane</keyword>
<dbReference type="InterPro" id="IPR052516">
    <property type="entry name" value="N-heterocyclic_Hydroxylase"/>
</dbReference>
<evidence type="ECO:0000313" key="5">
    <source>
        <dbReference type="Proteomes" id="UP000185657"/>
    </source>
</evidence>
<dbReference type="InterPro" id="IPR037165">
    <property type="entry name" value="AldOxase/xan_DH_Mopterin-bd_sf"/>
</dbReference>
<dbReference type="InterPro" id="IPR008274">
    <property type="entry name" value="AldOxase/xan_DH_MoCoBD1"/>
</dbReference>
<dbReference type="KEGG" id="hyl:LPB072_00375"/>
<dbReference type="PANTHER" id="PTHR47495">
    <property type="entry name" value="ALDEHYDE DEHYDROGENASE"/>
    <property type="match status" value="1"/>
</dbReference>
<dbReference type="InterPro" id="IPR006311">
    <property type="entry name" value="TAT_signal"/>
</dbReference>
<accession>A0A167GFH6</accession>
<keyword evidence="5" id="KW-1185">Reference proteome</keyword>
<proteinExistence type="predicted"/>
<dbReference type="RefSeq" id="WP_066096850.1">
    <property type="nucleotide sequence ID" value="NZ_CP017476.1"/>
</dbReference>
<dbReference type="SMART" id="SM01008">
    <property type="entry name" value="Ald_Xan_dh_C"/>
    <property type="match status" value="1"/>
</dbReference>
<keyword evidence="1" id="KW-0812">Transmembrane</keyword>
<dbReference type="Pfam" id="PF02738">
    <property type="entry name" value="MoCoBD_1"/>
    <property type="match status" value="1"/>
</dbReference>
<evidence type="ECO:0000259" key="2">
    <source>
        <dbReference type="SMART" id="SM01008"/>
    </source>
</evidence>
<reference evidence="3 6" key="2">
    <citation type="submission" date="2016-10" db="EMBL/GenBank/DDBJ databases">
        <title>Hydorgenophaga sp. LPB0072 isolated from gastropod.</title>
        <authorList>
            <person name="Kim E."/>
            <person name="Yi H."/>
        </authorList>
    </citation>
    <scope>NUCLEOTIDE SEQUENCE [LARGE SCALE GENOMIC DNA]</scope>
    <source>
        <strain evidence="3 6">LPB0072</strain>
    </source>
</reference>
<dbReference type="OrthoDB" id="9767994at2"/>
<name>A0A167GFH6_9BURK</name>
<reference evidence="4 5" key="1">
    <citation type="submission" date="2016-02" db="EMBL/GenBank/DDBJ databases">
        <title>Draft genome sequence of Hydrogenophaga sp. LPB0072.</title>
        <authorList>
            <person name="Shin S.-K."/>
            <person name="Yi H."/>
        </authorList>
    </citation>
    <scope>NUCLEOTIDE SEQUENCE [LARGE SCALE GENOMIC DNA]</scope>
    <source>
        <strain evidence="4 5">LPB0072</strain>
    </source>
</reference>
<dbReference type="EMBL" id="CP017476">
    <property type="protein sequence ID" value="AOW11544.1"/>
    <property type="molecule type" value="Genomic_DNA"/>
</dbReference>
<dbReference type="PANTHER" id="PTHR47495:SF1">
    <property type="entry name" value="BLL3820 PROTEIN"/>
    <property type="match status" value="1"/>
</dbReference>
<sequence length="752" mass="79455">MARIATIARRTFLIGTAAVAGGVAIGYFAYKREADNPLLDDLGQGEATLNPYVRIDADGVTLITPRADKGQGAVSIQAALIAEEMDLAWGGFKTDFGVPSAAYYNGKVAVEGFPIAATSDTLLARAGRQAGDVIGKFTGMQITGGSSTVSDAFDKLRVAGAVARQMLLRAAAQQTGLALAELKTQDGAVILPDGKALSYASLAAAAALVEPPTDVALKPEAEWRYLGKPMLRLDTVAKSTGTALYGIDVRLPDMVYATVRANPRLGGGMVSMDASEAEKARGVIKVVALPQGFGVIANNTWRAFQAAALVKPVWGPSPYPETSEALWTSLDKAFEPGQHDSRFRDEGDVGLMLQTAGDDVFKAEYRVPYLAHAPLEPMTAVAQFKDGLLEIWTGTQIPGFLVKGVAGVTGIDAENIRLHVLPMGGSFGRRLEDDYVKQAALLAQAHPGVPIKLTWTREEDMTHDFPRPQAIARLQGTVKDQQVQAFALDIASTSVSASQMGRLGFPAAGPDVAIVAGAWDQPFAIPHYRVTGYKAPAAVPVSSWRSVGASGNGFLHESAMDEMIHAAGADPLAERLRLCSHEPSKRVLQAVGDMSDWATPLVESPDGPRGRGLAFTLSFGVPVAEVVEVTATANGIRIDKVFVACEVGKVLDPVNFENQVQGGVVFGLGHAINCELTYEGGAPQQTNFYAYAGLRLNQTPAIMVKALETTDEVRGIGEPSVPPAAPALANAIYAATGQRIRELPLNKAVGFA</sequence>
<dbReference type="EMBL" id="LVWD01000043">
    <property type="protein sequence ID" value="OAD39383.1"/>
    <property type="molecule type" value="Genomic_DNA"/>
</dbReference>
<feature type="transmembrane region" description="Helical" evidence="1">
    <location>
        <begin position="12"/>
        <end position="30"/>
    </location>
</feature>
<dbReference type="InterPro" id="IPR000674">
    <property type="entry name" value="Ald_Oxase/Xan_DH_a/b"/>
</dbReference>
<feature type="domain" description="Aldehyde oxidase/xanthine dehydrogenase a/b hammerhead" evidence="2">
    <location>
        <begin position="240"/>
        <end position="318"/>
    </location>
</feature>
<dbReference type="STRING" id="1763535.LPB072_00375"/>
<protein>
    <submittedName>
        <fullName evidence="3">Isoquinoline 1-oxidoreductase</fullName>
    </submittedName>
</protein>
<dbReference type="SUPFAM" id="SSF56003">
    <property type="entry name" value="Molybdenum cofactor-binding domain"/>
    <property type="match status" value="2"/>
</dbReference>
<dbReference type="PROSITE" id="PS51318">
    <property type="entry name" value="TAT"/>
    <property type="match status" value="1"/>
</dbReference>
<dbReference type="InterPro" id="IPR046867">
    <property type="entry name" value="AldOxase/xan_DH_MoCoBD2"/>
</dbReference>
<organism evidence="3 6">
    <name type="scientific">Hydrogenophaga crassostreae</name>
    <dbReference type="NCBI Taxonomy" id="1763535"/>
    <lineage>
        <taxon>Bacteria</taxon>
        <taxon>Pseudomonadati</taxon>
        <taxon>Pseudomonadota</taxon>
        <taxon>Betaproteobacteria</taxon>
        <taxon>Burkholderiales</taxon>
        <taxon>Comamonadaceae</taxon>
        <taxon>Hydrogenophaga</taxon>
    </lineage>
</organism>
<evidence type="ECO:0000313" key="3">
    <source>
        <dbReference type="EMBL" id="AOW11544.1"/>
    </source>
</evidence>
<evidence type="ECO:0000256" key="1">
    <source>
        <dbReference type="SAM" id="Phobius"/>
    </source>
</evidence>